<feature type="transmembrane region" description="Helical" evidence="11">
    <location>
        <begin position="225"/>
        <end position="244"/>
    </location>
</feature>
<name>A0A0C3G914_OIDMZ</name>
<protein>
    <submittedName>
        <fullName evidence="14">Uncharacterized protein</fullName>
    </submittedName>
</protein>
<dbReference type="PANTHER" id="PTHR43394">
    <property type="entry name" value="ATP-DEPENDENT PERMEASE MDL1, MITOCHONDRIAL"/>
    <property type="match status" value="1"/>
</dbReference>
<keyword evidence="6" id="KW-0547">Nucleotide-binding</keyword>
<keyword evidence="5" id="KW-0677">Repeat</keyword>
<dbReference type="HOGENOM" id="CLU_000604_17_2_1"/>
<dbReference type="InterPro" id="IPR003593">
    <property type="entry name" value="AAA+_ATPase"/>
</dbReference>
<dbReference type="InterPro" id="IPR039421">
    <property type="entry name" value="Type_1_exporter"/>
</dbReference>
<dbReference type="PROSITE" id="PS50893">
    <property type="entry name" value="ABC_TRANSPORTER_2"/>
    <property type="match status" value="2"/>
</dbReference>
<dbReference type="AlphaFoldDB" id="A0A0C3G914"/>
<reference evidence="15" key="2">
    <citation type="submission" date="2015-01" db="EMBL/GenBank/DDBJ databases">
        <title>Evolutionary Origins and Diversification of the Mycorrhizal Mutualists.</title>
        <authorList>
            <consortium name="DOE Joint Genome Institute"/>
            <consortium name="Mycorrhizal Genomics Consortium"/>
            <person name="Kohler A."/>
            <person name="Kuo A."/>
            <person name="Nagy L.G."/>
            <person name="Floudas D."/>
            <person name="Copeland A."/>
            <person name="Barry K.W."/>
            <person name="Cichocki N."/>
            <person name="Veneault-Fourrey C."/>
            <person name="LaButti K."/>
            <person name="Lindquist E.A."/>
            <person name="Lipzen A."/>
            <person name="Lundell T."/>
            <person name="Morin E."/>
            <person name="Murat C."/>
            <person name="Riley R."/>
            <person name="Ohm R."/>
            <person name="Sun H."/>
            <person name="Tunlid A."/>
            <person name="Henrissat B."/>
            <person name="Grigoriev I.V."/>
            <person name="Hibbett D.S."/>
            <person name="Martin F."/>
        </authorList>
    </citation>
    <scope>NUCLEOTIDE SEQUENCE [LARGE SCALE GENOMIC DNA]</scope>
    <source>
        <strain evidence="15">Zn</strain>
    </source>
</reference>
<dbReference type="GO" id="GO:0005743">
    <property type="term" value="C:mitochondrial inner membrane"/>
    <property type="evidence" value="ECO:0007669"/>
    <property type="project" value="TreeGrafter"/>
</dbReference>
<keyword evidence="3" id="KW-0813">Transport</keyword>
<evidence type="ECO:0000256" key="6">
    <source>
        <dbReference type="ARBA" id="ARBA00022741"/>
    </source>
</evidence>
<dbReference type="SUPFAM" id="SSF52540">
    <property type="entry name" value="P-loop containing nucleoside triphosphate hydrolases"/>
    <property type="match status" value="2"/>
</dbReference>
<feature type="transmembrane region" description="Helical" evidence="11">
    <location>
        <begin position="410"/>
        <end position="430"/>
    </location>
</feature>
<dbReference type="GO" id="GO:0005524">
    <property type="term" value="F:ATP binding"/>
    <property type="evidence" value="ECO:0007669"/>
    <property type="project" value="UniProtKB-KW"/>
</dbReference>
<keyword evidence="7" id="KW-0067">ATP-binding</keyword>
<sequence>MADMLVFKVDKAPMGEPAESEPSGYSHSTTTGPESRGMSEVLVTANDVAPSHELDWRTVQTRDDILLMSSPEDDRKILDKQLDIQPTQVTFVTLYRYATFNDKLIISLSAVCAIVGGAVLPLMVFRNFGHLAGVFQGYFNGMITRPEFNSKLNHTTLYFIYLAIADATVGFIYTGEHITQKIREQYLAAVLRQNIAFFDKLGAGEITTRITADTNLVQEGISEKISLTLTAIATFITAFVIGFVKYWRLTLILTSTIFITCAIMGGGSAFLVRYFYLNAPEPFSLSLFVPYPDINCNTFLASPSLWVITLVSYVLVIISKYGNASIQAYAAGGSVAEEAIVSIRNAVAFSTQEKIARQYDTHLTEAEKWGLKRKSLMGVLVGGMICVVYMNYGLSFWVGSQYLVAGDMTLSDVLTILMAIMMGAVSLGYVGPNVQVFTNAVAAASAVELRHVKHNYPSRPEVIVIHDVNLIIPVGMTTAIVGASGSGKSTIIGLVERFYDPVSGEILLDGGNIQTLNLKWLRQQISLVSQEPTLFATTIFDNIQKGLLGTKHENKSQESKRLVERAAKMAIAHGFITSLPEGYETNVGDRGVLLSGGQKQRIAIARALIGDPKILLLDEATSALDTKSKGAVQAALDVAAQGRTTIIIAHRLSTIKAADNIVVMSQGHIVEQGTHNQFLSRKLVYYSLVEAQRIAATNEEKTAVESDSGNSINYNVNGKTDGYKTYPDDINVSDRPNHTQTGKSHSLMALQKQPPEPVVHHSLWKLLKLIGSLNKNETRVMISGLFCSGTIRKNILLGVNRDDIPDASIEEACKRANIYDFIISLPDGFRTMVGSKGGFLSGGQKQRIAIAKALLRDPRVLLLDEATSALDSESEKVVQAALDAAAKGRTTISVAHRLSTIQKADIIYVFHQGFIVESGTHQQLLANKARYFDLVNMQSLEEMD</sequence>
<dbReference type="InterPro" id="IPR003439">
    <property type="entry name" value="ABC_transporter-like_ATP-bd"/>
</dbReference>
<evidence type="ECO:0000256" key="7">
    <source>
        <dbReference type="ARBA" id="ARBA00022840"/>
    </source>
</evidence>
<dbReference type="OrthoDB" id="6500128at2759"/>
<keyword evidence="15" id="KW-1185">Reference proteome</keyword>
<feature type="transmembrane region" description="Helical" evidence="11">
    <location>
        <begin position="104"/>
        <end position="125"/>
    </location>
</feature>
<dbReference type="STRING" id="913774.A0A0C3G914"/>
<evidence type="ECO:0000256" key="9">
    <source>
        <dbReference type="ARBA" id="ARBA00023136"/>
    </source>
</evidence>
<dbReference type="InterPro" id="IPR017871">
    <property type="entry name" value="ABC_transporter-like_CS"/>
</dbReference>
<dbReference type="InterPro" id="IPR011527">
    <property type="entry name" value="ABC1_TM_dom"/>
</dbReference>
<gene>
    <name evidence="14" type="ORF">OIDMADRAFT_62313</name>
</gene>
<evidence type="ECO:0000256" key="1">
    <source>
        <dbReference type="ARBA" id="ARBA00004141"/>
    </source>
</evidence>
<evidence type="ECO:0000256" key="2">
    <source>
        <dbReference type="ARBA" id="ARBA00007577"/>
    </source>
</evidence>
<organism evidence="14 15">
    <name type="scientific">Oidiodendron maius (strain Zn)</name>
    <dbReference type="NCBI Taxonomy" id="913774"/>
    <lineage>
        <taxon>Eukaryota</taxon>
        <taxon>Fungi</taxon>
        <taxon>Dikarya</taxon>
        <taxon>Ascomycota</taxon>
        <taxon>Pezizomycotina</taxon>
        <taxon>Leotiomycetes</taxon>
        <taxon>Leotiomycetes incertae sedis</taxon>
        <taxon>Myxotrichaceae</taxon>
        <taxon>Oidiodendron</taxon>
    </lineage>
</organism>
<dbReference type="Gene3D" id="1.20.1560.10">
    <property type="entry name" value="ABC transporter type 1, transmembrane domain"/>
    <property type="match status" value="2"/>
</dbReference>
<evidence type="ECO:0000259" key="12">
    <source>
        <dbReference type="PROSITE" id="PS50893"/>
    </source>
</evidence>
<dbReference type="InterPro" id="IPR036640">
    <property type="entry name" value="ABC1_TM_sf"/>
</dbReference>
<dbReference type="SUPFAM" id="SSF90123">
    <property type="entry name" value="ABC transporter transmembrane region"/>
    <property type="match status" value="2"/>
</dbReference>
<feature type="transmembrane region" description="Helical" evidence="11">
    <location>
        <begin position="251"/>
        <end position="277"/>
    </location>
</feature>
<dbReference type="CDD" id="cd03249">
    <property type="entry name" value="ABC_MTABC3_MDL1_MDL2"/>
    <property type="match status" value="1"/>
</dbReference>
<feature type="domain" description="ABC transporter" evidence="12">
    <location>
        <begin position="447"/>
        <end position="691"/>
    </location>
</feature>
<accession>A0A0C3G914</accession>
<feature type="transmembrane region" description="Helical" evidence="11">
    <location>
        <begin position="297"/>
        <end position="318"/>
    </location>
</feature>
<dbReference type="GO" id="GO:0015421">
    <property type="term" value="F:ABC-type oligopeptide transporter activity"/>
    <property type="evidence" value="ECO:0007669"/>
    <property type="project" value="TreeGrafter"/>
</dbReference>
<evidence type="ECO:0000256" key="3">
    <source>
        <dbReference type="ARBA" id="ARBA00022448"/>
    </source>
</evidence>
<dbReference type="GO" id="GO:0016887">
    <property type="term" value="F:ATP hydrolysis activity"/>
    <property type="evidence" value="ECO:0007669"/>
    <property type="project" value="InterPro"/>
</dbReference>
<feature type="transmembrane region" description="Helical" evidence="11">
    <location>
        <begin position="376"/>
        <end position="398"/>
    </location>
</feature>
<feature type="compositionally biased region" description="Polar residues" evidence="10">
    <location>
        <begin position="23"/>
        <end position="33"/>
    </location>
</feature>
<feature type="domain" description="ABC transporter" evidence="12">
    <location>
        <begin position="683"/>
        <end position="937"/>
    </location>
</feature>
<keyword evidence="9 11" id="KW-0472">Membrane</keyword>
<dbReference type="Gene3D" id="3.40.50.300">
    <property type="entry name" value="P-loop containing nucleotide triphosphate hydrolases"/>
    <property type="match status" value="2"/>
</dbReference>
<proteinExistence type="inferred from homology"/>
<evidence type="ECO:0000313" key="14">
    <source>
        <dbReference type="EMBL" id="KIM92690.1"/>
    </source>
</evidence>
<comment type="similarity">
    <text evidence="2">Belongs to the ABC transporter superfamily. ABCB family. Multidrug resistance exporter (TC 3.A.1.201) subfamily.</text>
</comment>
<dbReference type="PANTHER" id="PTHR43394:SF11">
    <property type="entry name" value="ATP-BINDING CASSETTE TRANSPORTER"/>
    <property type="match status" value="1"/>
</dbReference>
<evidence type="ECO:0000256" key="5">
    <source>
        <dbReference type="ARBA" id="ARBA00022737"/>
    </source>
</evidence>
<keyword evidence="8 11" id="KW-1133">Transmembrane helix</keyword>
<evidence type="ECO:0000259" key="13">
    <source>
        <dbReference type="PROSITE" id="PS50929"/>
    </source>
</evidence>
<feature type="region of interest" description="Disordered" evidence="10">
    <location>
        <begin position="9"/>
        <end position="39"/>
    </location>
</feature>
<dbReference type="Pfam" id="PF00664">
    <property type="entry name" value="ABC_membrane"/>
    <property type="match status" value="2"/>
</dbReference>
<dbReference type="GO" id="GO:0090374">
    <property type="term" value="P:oligopeptide export from mitochondrion"/>
    <property type="evidence" value="ECO:0007669"/>
    <property type="project" value="TreeGrafter"/>
</dbReference>
<evidence type="ECO:0000256" key="11">
    <source>
        <dbReference type="SAM" id="Phobius"/>
    </source>
</evidence>
<evidence type="ECO:0000256" key="10">
    <source>
        <dbReference type="SAM" id="MobiDB-lite"/>
    </source>
</evidence>
<dbReference type="CDD" id="cd18577">
    <property type="entry name" value="ABC_6TM_Pgp_ABCB1_D1_like"/>
    <property type="match status" value="1"/>
</dbReference>
<dbReference type="InterPro" id="IPR027417">
    <property type="entry name" value="P-loop_NTPase"/>
</dbReference>
<keyword evidence="4 11" id="KW-0812">Transmembrane</keyword>
<reference evidence="14 15" key="1">
    <citation type="submission" date="2014-04" db="EMBL/GenBank/DDBJ databases">
        <authorList>
            <consortium name="DOE Joint Genome Institute"/>
            <person name="Kuo A."/>
            <person name="Martino E."/>
            <person name="Perotto S."/>
            <person name="Kohler A."/>
            <person name="Nagy L.G."/>
            <person name="Floudas D."/>
            <person name="Copeland A."/>
            <person name="Barry K.W."/>
            <person name="Cichocki N."/>
            <person name="Veneault-Fourrey C."/>
            <person name="LaButti K."/>
            <person name="Lindquist E.A."/>
            <person name="Lipzen A."/>
            <person name="Lundell T."/>
            <person name="Morin E."/>
            <person name="Murat C."/>
            <person name="Sun H."/>
            <person name="Tunlid A."/>
            <person name="Henrissat B."/>
            <person name="Grigoriev I.V."/>
            <person name="Hibbett D.S."/>
            <person name="Martin F."/>
            <person name="Nordberg H.P."/>
            <person name="Cantor M.N."/>
            <person name="Hua S.X."/>
        </authorList>
    </citation>
    <scope>NUCLEOTIDE SEQUENCE [LARGE SCALE GENOMIC DNA]</scope>
    <source>
        <strain evidence="14 15">Zn</strain>
    </source>
</reference>
<dbReference type="EMBL" id="KN832909">
    <property type="protein sequence ID" value="KIM92690.1"/>
    <property type="molecule type" value="Genomic_DNA"/>
</dbReference>
<feature type="domain" description="ABC transmembrane type-1" evidence="13">
    <location>
        <begin position="171"/>
        <end position="439"/>
    </location>
</feature>
<comment type="subcellular location">
    <subcellularLocation>
        <location evidence="1">Membrane</location>
        <topology evidence="1">Multi-pass membrane protein</topology>
    </subcellularLocation>
</comment>
<dbReference type="PROSITE" id="PS50929">
    <property type="entry name" value="ABC_TM1F"/>
    <property type="match status" value="1"/>
</dbReference>
<dbReference type="FunFam" id="3.40.50.300:FF:002695">
    <property type="entry name" value="ABC multidrug transporter, putative"/>
    <property type="match status" value="1"/>
</dbReference>
<dbReference type="Pfam" id="PF00005">
    <property type="entry name" value="ABC_tran"/>
    <property type="match status" value="2"/>
</dbReference>
<evidence type="ECO:0000256" key="4">
    <source>
        <dbReference type="ARBA" id="ARBA00022692"/>
    </source>
</evidence>
<evidence type="ECO:0000256" key="8">
    <source>
        <dbReference type="ARBA" id="ARBA00022989"/>
    </source>
</evidence>
<evidence type="ECO:0000313" key="15">
    <source>
        <dbReference type="Proteomes" id="UP000054321"/>
    </source>
</evidence>
<dbReference type="FunFam" id="3.40.50.300:FF:000251">
    <property type="entry name" value="ABC transporter B family member 19"/>
    <property type="match status" value="1"/>
</dbReference>
<dbReference type="InParanoid" id="A0A0C3G914"/>
<dbReference type="PROSITE" id="PS00211">
    <property type="entry name" value="ABC_TRANSPORTER_1"/>
    <property type="match status" value="2"/>
</dbReference>
<dbReference type="Proteomes" id="UP000054321">
    <property type="component" value="Unassembled WGS sequence"/>
</dbReference>
<dbReference type="SMART" id="SM00382">
    <property type="entry name" value="AAA"/>
    <property type="match status" value="2"/>
</dbReference>